<dbReference type="Proteomes" id="UP000774326">
    <property type="component" value="Unassembled WGS sequence"/>
</dbReference>
<dbReference type="AlphaFoldDB" id="A0A9P8TMA8"/>
<dbReference type="EMBL" id="JAEUBG010002296">
    <property type="protein sequence ID" value="KAH3684858.1"/>
    <property type="molecule type" value="Genomic_DNA"/>
</dbReference>
<sequence>MTLERAKSSTAALKDMIKITTTKRNTKKITTPVRKKLDNSMLANVVGGVNKNVDSGVQIRNGVSNGRNHVGDLGAHLVVGADVDSPDRLRQWTKLFEPQVTEIDCLLNDVQPIRDHSDLGDNVTGDRGGGVNVKVNGVVAWEEFDIEVRRC</sequence>
<evidence type="ECO:0000313" key="2">
    <source>
        <dbReference type="Proteomes" id="UP000774326"/>
    </source>
</evidence>
<comment type="caution">
    <text evidence="1">The sequence shown here is derived from an EMBL/GenBank/DDBJ whole genome shotgun (WGS) entry which is preliminary data.</text>
</comment>
<name>A0A9P8TMA8_WICPI</name>
<accession>A0A9P8TMA8</accession>
<reference evidence="1" key="1">
    <citation type="journal article" date="2021" name="Open Biol.">
        <title>Shared evolutionary footprints suggest mitochondrial oxidative damage underlies multiple complex I losses in fungi.</title>
        <authorList>
            <person name="Schikora-Tamarit M.A."/>
            <person name="Marcet-Houben M."/>
            <person name="Nosek J."/>
            <person name="Gabaldon T."/>
        </authorList>
    </citation>
    <scope>NUCLEOTIDE SEQUENCE</scope>
    <source>
        <strain evidence="1">CBS2887</strain>
    </source>
</reference>
<organism evidence="1 2">
    <name type="scientific">Wickerhamomyces pijperi</name>
    <name type="common">Yeast</name>
    <name type="synonym">Pichia pijperi</name>
    <dbReference type="NCBI Taxonomy" id="599730"/>
    <lineage>
        <taxon>Eukaryota</taxon>
        <taxon>Fungi</taxon>
        <taxon>Dikarya</taxon>
        <taxon>Ascomycota</taxon>
        <taxon>Saccharomycotina</taxon>
        <taxon>Saccharomycetes</taxon>
        <taxon>Phaffomycetales</taxon>
        <taxon>Wickerhamomycetaceae</taxon>
        <taxon>Wickerhamomyces</taxon>
    </lineage>
</organism>
<reference evidence="1" key="2">
    <citation type="submission" date="2021-01" db="EMBL/GenBank/DDBJ databases">
        <authorList>
            <person name="Schikora-Tamarit M.A."/>
        </authorList>
    </citation>
    <scope>NUCLEOTIDE SEQUENCE</scope>
    <source>
        <strain evidence="1">CBS2887</strain>
    </source>
</reference>
<proteinExistence type="predicted"/>
<gene>
    <name evidence="1" type="ORF">WICPIJ_004161</name>
</gene>
<keyword evidence="2" id="KW-1185">Reference proteome</keyword>
<evidence type="ECO:0000313" key="1">
    <source>
        <dbReference type="EMBL" id="KAH3684858.1"/>
    </source>
</evidence>
<protein>
    <submittedName>
        <fullName evidence="1">Uncharacterized protein</fullName>
    </submittedName>
</protein>